<proteinExistence type="predicted"/>
<protein>
    <submittedName>
        <fullName evidence="2">Uncharacterized protein</fullName>
    </submittedName>
</protein>
<evidence type="ECO:0000313" key="2">
    <source>
        <dbReference type="EMBL" id="MBH0777612.1"/>
    </source>
</evidence>
<dbReference type="EMBL" id="JADMLG010000005">
    <property type="protein sequence ID" value="MBH0777612.1"/>
    <property type="molecule type" value="Genomic_DNA"/>
</dbReference>
<name>A0A931I9U6_9NOCA</name>
<organism evidence="2 3">
    <name type="scientific">Nocardia bovistercoris</name>
    <dbReference type="NCBI Taxonomy" id="2785916"/>
    <lineage>
        <taxon>Bacteria</taxon>
        <taxon>Bacillati</taxon>
        <taxon>Actinomycetota</taxon>
        <taxon>Actinomycetes</taxon>
        <taxon>Mycobacteriales</taxon>
        <taxon>Nocardiaceae</taxon>
        <taxon>Nocardia</taxon>
    </lineage>
</organism>
<dbReference type="AlphaFoldDB" id="A0A931I9U6"/>
<sequence>MLAAEAALARTDVPAPIELGQLAWLAEFDRDDRDAAISELRDALVLTMTAADSGPLRETLRAWTTTAAVMRDPVRRAAHTGAVRETDSTEVFPPAVGDTER</sequence>
<reference evidence="2" key="1">
    <citation type="submission" date="2020-11" db="EMBL/GenBank/DDBJ databases">
        <title>Nocardia NEAU-351.nov., a novel actinomycete isolated from the cow dung.</title>
        <authorList>
            <person name="Zhang X."/>
        </authorList>
    </citation>
    <scope>NUCLEOTIDE SEQUENCE</scope>
    <source>
        <strain evidence="2">NEAU-351</strain>
    </source>
</reference>
<evidence type="ECO:0000256" key="1">
    <source>
        <dbReference type="SAM" id="MobiDB-lite"/>
    </source>
</evidence>
<feature type="region of interest" description="Disordered" evidence="1">
    <location>
        <begin position="78"/>
        <end position="101"/>
    </location>
</feature>
<accession>A0A931I9U6</accession>
<dbReference type="Proteomes" id="UP000655751">
    <property type="component" value="Unassembled WGS sequence"/>
</dbReference>
<gene>
    <name evidence="2" type="ORF">IT779_15140</name>
</gene>
<evidence type="ECO:0000313" key="3">
    <source>
        <dbReference type="Proteomes" id="UP000655751"/>
    </source>
</evidence>
<keyword evidence="3" id="KW-1185">Reference proteome</keyword>
<comment type="caution">
    <text evidence="2">The sequence shown here is derived from an EMBL/GenBank/DDBJ whole genome shotgun (WGS) entry which is preliminary data.</text>
</comment>
<dbReference type="RefSeq" id="WP_196149935.1">
    <property type="nucleotide sequence ID" value="NZ_JADMLG010000005.1"/>
</dbReference>